<dbReference type="PANTHER" id="PTHR10357:SF179">
    <property type="entry name" value="NEUTRAL AND BASIC AMINO ACID TRANSPORT PROTEIN RBAT"/>
    <property type="match status" value="1"/>
</dbReference>
<dbReference type="GO" id="GO:0004556">
    <property type="term" value="F:alpha-amylase activity"/>
    <property type="evidence" value="ECO:0007669"/>
    <property type="project" value="TreeGrafter"/>
</dbReference>
<dbReference type="Pfam" id="PF00128">
    <property type="entry name" value="Alpha-amylase"/>
    <property type="match status" value="1"/>
</dbReference>
<dbReference type="Gene3D" id="3.20.20.80">
    <property type="entry name" value="Glycosidases"/>
    <property type="match status" value="1"/>
</dbReference>
<feature type="non-terminal residue" evidence="6">
    <location>
        <position position="1"/>
    </location>
</feature>
<name>A0AAJ3KNL7_MEDGN</name>
<protein>
    <submittedName>
        <fullName evidence="6">Glucohydrolase</fullName>
    </submittedName>
</protein>
<dbReference type="SUPFAM" id="SSF51445">
    <property type="entry name" value="(Trans)glycosidases"/>
    <property type="match status" value="1"/>
</dbReference>
<dbReference type="EMBL" id="JAAIRV010000143">
    <property type="protein sequence ID" value="NSI60259.1"/>
    <property type="molecule type" value="Genomic_DNA"/>
</dbReference>
<dbReference type="InterPro" id="IPR017853">
    <property type="entry name" value="GH"/>
</dbReference>
<evidence type="ECO:0000256" key="1">
    <source>
        <dbReference type="ARBA" id="ARBA00008061"/>
    </source>
</evidence>
<dbReference type="Gene3D" id="2.60.40.1180">
    <property type="entry name" value="Golgi alpha-mannosidase II"/>
    <property type="match status" value="1"/>
</dbReference>
<feature type="region of interest" description="Disordered" evidence="3">
    <location>
        <begin position="1"/>
        <end position="22"/>
    </location>
</feature>
<dbReference type="InterPro" id="IPR013780">
    <property type="entry name" value="Glyco_hydro_b"/>
</dbReference>
<reference evidence="6" key="1">
    <citation type="journal article" date="2020" name="Cell Host Microbe">
        <title>Functional and Genomic Variation between Human-Derived Isolates of Lachnospiraceae Reveals Inter- and Intra-Species Diversity.</title>
        <authorList>
            <person name="Sorbara M.T."/>
            <person name="Littmann E.R."/>
            <person name="Fontana E."/>
            <person name="Moody T.U."/>
            <person name="Kohout C.E."/>
            <person name="Gjonbalaj M."/>
            <person name="Eaton V."/>
            <person name="Seok R."/>
            <person name="Leiner I.M."/>
            <person name="Pamer E.G."/>
        </authorList>
    </citation>
    <scope>NUCLEOTIDE SEQUENCE</scope>
    <source>
        <strain evidence="6">MSK.15.32</strain>
    </source>
</reference>
<feature type="domain" description="Alpha-amylase SusG-like C-terminal" evidence="5">
    <location>
        <begin position="86"/>
        <end position="140"/>
    </location>
</feature>
<keyword evidence="2" id="KW-0378">Hydrolase</keyword>
<dbReference type="PANTHER" id="PTHR10357">
    <property type="entry name" value="ALPHA-AMYLASE FAMILY MEMBER"/>
    <property type="match status" value="1"/>
</dbReference>
<evidence type="ECO:0000313" key="6">
    <source>
        <dbReference type="EMBL" id="NSI60259.1"/>
    </source>
</evidence>
<feature type="domain" description="Glycosyl hydrolase family 13 catalytic" evidence="4">
    <location>
        <begin position="4"/>
        <end position="65"/>
    </location>
</feature>
<dbReference type="Pfam" id="PF23915">
    <property type="entry name" value="SusG_C"/>
    <property type="match status" value="1"/>
</dbReference>
<evidence type="ECO:0000313" key="7">
    <source>
        <dbReference type="Proteomes" id="UP001296580"/>
    </source>
</evidence>
<comment type="caution">
    <text evidence="6">The sequence shown here is derived from an EMBL/GenBank/DDBJ whole genome shotgun (WGS) entry which is preliminary data.</text>
</comment>
<sequence>VSRFSRDNARTPMQWNDKENAGFTTGTPWLGVNANYKKINAESQINDPNSVRSFYKKLIALRKNPEYKETVVYGALEPVWEDVHNLMAYYRKGDKTLLVVGNYQKEPQTIELAGECKKVLINNYDDVAMDGNKIELKGYQFLVIEM</sequence>
<keyword evidence="2" id="KW-0326">Glycosidase</keyword>
<dbReference type="InterPro" id="IPR056300">
    <property type="entry name" value="SusG-like_C"/>
</dbReference>
<dbReference type="Proteomes" id="UP001296580">
    <property type="component" value="Unassembled WGS sequence"/>
</dbReference>
<evidence type="ECO:0000259" key="5">
    <source>
        <dbReference type="Pfam" id="PF23915"/>
    </source>
</evidence>
<dbReference type="InterPro" id="IPR006047">
    <property type="entry name" value="GH13_cat_dom"/>
</dbReference>
<evidence type="ECO:0000259" key="4">
    <source>
        <dbReference type="Pfam" id="PF00128"/>
    </source>
</evidence>
<evidence type="ECO:0000256" key="2">
    <source>
        <dbReference type="ARBA" id="ARBA00023295"/>
    </source>
</evidence>
<dbReference type="AlphaFoldDB" id="A0AAJ3KNL7"/>
<dbReference type="SUPFAM" id="SSF51011">
    <property type="entry name" value="Glycosyl hydrolase domain"/>
    <property type="match status" value="1"/>
</dbReference>
<dbReference type="GO" id="GO:0009313">
    <property type="term" value="P:oligosaccharide catabolic process"/>
    <property type="evidence" value="ECO:0007669"/>
    <property type="project" value="TreeGrafter"/>
</dbReference>
<organism evidence="6 7">
    <name type="scientific">Mediterraneibacter gnavus</name>
    <name type="common">Ruminococcus gnavus</name>
    <dbReference type="NCBI Taxonomy" id="33038"/>
    <lineage>
        <taxon>Bacteria</taxon>
        <taxon>Bacillati</taxon>
        <taxon>Bacillota</taxon>
        <taxon>Clostridia</taxon>
        <taxon>Lachnospirales</taxon>
        <taxon>Lachnospiraceae</taxon>
        <taxon>Mediterraneibacter</taxon>
    </lineage>
</organism>
<comment type="similarity">
    <text evidence="1">Belongs to the glycosyl hydrolase 13 family.</text>
</comment>
<evidence type="ECO:0000256" key="3">
    <source>
        <dbReference type="SAM" id="MobiDB-lite"/>
    </source>
</evidence>
<gene>
    <name evidence="6" type="ORF">G4993_18155</name>
</gene>
<accession>A0AAJ3KNL7</accession>
<proteinExistence type="inferred from homology"/>
<reference evidence="6" key="2">
    <citation type="submission" date="2020-02" db="EMBL/GenBank/DDBJ databases">
        <authorList>
            <person name="Littmann E."/>
            <person name="Sorbara M."/>
        </authorList>
    </citation>
    <scope>NUCLEOTIDE SEQUENCE</scope>
    <source>
        <strain evidence="6">MSK.15.32</strain>
    </source>
</reference>